<evidence type="ECO:0000313" key="4">
    <source>
        <dbReference type="EMBL" id="MFC4346453.1"/>
    </source>
</evidence>
<keyword evidence="1 2" id="KW-0443">Lipid metabolism</keyword>
<comment type="caution">
    <text evidence="4">The sequence shown here is derived from an EMBL/GenBank/DDBJ whole genome shotgun (WGS) entry which is preliminary data.</text>
</comment>
<evidence type="ECO:0000313" key="5">
    <source>
        <dbReference type="Proteomes" id="UP001595776"/>
    </source>
</evidence>
<feature type="active site" description="Proton acceptor" evidence="2">
    <location>
        <position position="183"/>
    </location>
</feature>
<sequence length="299" mass="32849">MTSGDTRIENLVFEGGGVRGIAYAGALKLLEERDLMQGVTKVAGSSAGAFAALLLSLGYSSDGLRDALKSLQFKTLEDKPNPIRIATHYGLYKGEVLYDWIARQVTSLDLPENMTFAQLANEGARDLKVFATDLNIRNTREFSAAATPDASVVGAVRASMSIPLMYAAWQFPDSIPNNHIYVDGGTVYNYPINAFDGPGGVDDRTLGFCFSGRSYEREDLELDNLFEFTKSLFATLLSAQTIDFDRDPEQTRRSVMIDDLGFKATDLGLSAENFDQLYTAGYQATERYLKARSSLDTTL</sequence>
<dbReference type="Proteomes" id="UP001595776">
    <property type="component" value="Unassembled WGS sequence"/>
</dbReference>
<dbReference type="Gene3D" id="3.40.1090.10">
    <property type="entry name" value="Cytosolic phospholipase A2 catalytic domain"/>
    <property type="match status" value="2"/>
</dbReference>
<feature type="short sequence motif" description="GXGXXG" evidence="2">
    <location>
        <begin position="15"/>
        <end position="20"/>
    </location>
</feature>
<feature type="short sequence motif" description="DGA/G" evidence="2">
    <location>
        <begin position="183"/>
        <end position="185"/>
    </location>
</feature>
<keyword evidence="2" id="KW-0442">Lipid degradation</keyword>
<dbReference type="EMBL" id="JBHSCR010000001">
    <property type="protein sequence ID" value="MFC4346453.1"/>
    <property type="molecule type" value="Genomic_DNA"/>
</dbReference>
<keyword evidence="2" id="KW-0378">Hydrolase</keyword>
<dbReference type="Pfam" id="PF01734">
    <property type="entry name" value="Patatin"/>
    <property type="match status" value="1"/>
</dbReference>
<feature type="short sequence motif" description="GXSXG" evidence="2">
    <location>
        <begin position="44"/>
        <end position="48"/>
    </location>
</feature>
<dbReference type="InterPro" id="IPR052580">
    <property type="entry name" value="Lipid_Hydrolase"/>
</dbReference>
<dbReference type="PANTHER" id="PTHR46394:SF1">
    <property type="entry name" value="PNPLA DOMAIN-CONTAINING PROTEIN"/>
    <property type="match status" value="1"/>
</dbReference>
<dbReference type="RefSeq" id="WP_068151009.1">
    <property type="nucleotide sequence ID" value="NZ_JBHSCR010000001.1"/>
</dbReference>
<protein>
    <submittedName>
        <fullName evidence="4">Patatin-like phospholipase family protein</fullName>
    </submittedName>
</protein>
<dbReference type="PANTHER" id="PTHR46394">
    <property type="entry name" value="ANNEXIN"/>
    <property type="match status" value="1"/>
</dbReference>
<gene>
    <name evidence="4" type="ORF">ACFO5Q_01165</name>
</gene>
<proteinExistence type="predicted"/>
<evidence type="ECO:0000256" key="1">
    <source>
        <dbReference type="ARBA" id="ARBA00023098"/>
    </source>
</evidence>
<dbReference type="InterPro" id="IPR002641">
    <property type="entry name" value="PNPLA_dom"/>
</dbReference>
<reference evidence="5" key="1">
    <citation type="journal article" date="2019" name="Int. J. Syst. Evol. Microbiol.">
        <title>The Global Catalogue of Microorganisms (GCM) 10K type strain sequencing project: providing services to taxonomists for standard genome sequencing and annotation.</title>
        <authorList>
            <consortium name="The Broad Institute Genomics Platform"/>
            <consortium name="The Broad Institute Genome Sequencing Center for Infectious Disease"/>
            <person name="Wu L."/>
            <person name="Ma J."/>
        </authorList>
    </citation>
    <scope>NUCLEOTIDE SEQUENCE [LARGE SCALE GENOMIC DNA]</scope>
    <source>
        <strain evidence="5">CGMCC 1.15304</strain>
    </source>
</reference>
<organism evidence="4 5">
    <name type="scientific">Kordiimonas lipolytica</name>
    <dbReference type="NCBI Taxonomy" id="1662421"/>
    <lineage>
        <taxon>Bacteria</taxon>
        <taxon>Pseudomonadati</taxon>
        <taxon>Pseudomonadota</taxon>
        <taxon>Alphaproteobacteria</taxon>
        <taxon>Kordiimonadales</taxon>
        <taxon>Kordiimonadaceae</taxon>
        <taxon>Kordiimonas</taxon>
    </lineage>
</organism>
<name>A0ABV8U7J5_9PROT</name>
<dbReference type="SUPFAM" id="SSF52151">
    <property type="entry name" value="FabD/lysophospholipase-like"/>
    <property type="match status" value="1"/>
</dbReference>
<feature type="active site" description="Nucleophile" evidence="2">
    <location>
        <position position="46"/>
    </location>
</feature>
<feature type="domain" description="PNPLA" evidence="3">
    <location>
        <begin position="11"/>
        <end position="196"/>
    </location>
</feature>
<accession>A0ABV8U7J5</accession>
<dbReference type="PROSITE" id="PS51635">
    <property type="entry name" value="PNPLA"/>
    <property type="match status" value="1"/>
</dbReference>
<evidence type="ECO:0000256" key="2">
    <source>
        <dbReference type="PROSITE-ProRule" id="PRU01161"/>
    </source>
</evidence>
<dbReference type="InterPro" id="IPR016035">
    <property type="entry name" value="Acyl_Trfase/lysoPLipase"/>
</dbReference>
<keyword evidence="5" id="KW-1185">Reference proteome</keyword>
<evidence type="ECO:0000259" key="3">
    <source>
        <dbReference type="PROSITE" id="PS51635"/>
    </source>
</evidence>